<proteinExistence type="predicted"/>
<dbReference type="KEGG" id="mca:MCA1612"/>
<dbReference type="GeneID" id="88223869"/>
<accession>Q607Y8</accession>
<evidence type="ECO:0000313" key="2">
    <source>
        <dbReference type="Proteomes" id="UP000006821"/>
    </source>
</evidence>
<dbReference type="HOGENOM" id="CLU_1914605_0_0_6"/>
<reference evidence="1 2" key="1">
    <citation type="journal article" date="2004" name="PLoS Biol.">
        <title>Genomic insights into methanotrophy: the complete genome sequence of Methylococcus capsulatus (Bath).</title>
        <authorList>
            <person name="Ward N.L."/>
            <person name="Larsen O."/>
            <person name="Sakwa J."/>
            <person name="Bruseth L."/>
            <person name="Khouri H.M."/>
            <person name="Durkin A.S."/>
            <person name="Dimitrov G."/>
            <person name="Jiang L."/>
            <person name="Scanlan D."/>
            <person name="Kang K.H."/>
            <person name="Lewis M.R."/>
            <person name="Nelson K.E."/>
            <person name="Methe B.A."/>
            <person name="Wu M."/>
            <person name="Heidelberg J.F."/>
            <person name="Paulsen I.T."/>
            <person name="Fouts D.E."/>
            <person name="Ravel J."/>
            <person name="Tettelin H."/>
            <person name="Ren Q."/>
            <person name="Read T.D."/>
            <person name="DeBoy R.T."/>
            <person name="Seshadri R."/>
            <person name="Salzberg S.L."/>
            <person name="Jensen H.B."/>
            <person name="Birkeland N.K."/>
            <person name="Nelson W.C."/>
            <person name="Dodson R.J."/>
            <person name="Grindhaug S.H."/>
            <person name="Holt I.E."/>
            <person name="Eidhammer I."/>
            <person name="Jonasen I."/>
            <person name="Vanaken S."/>
            <person name="Utterback T.R."/>
            <person name="Feldblyum T.V."/>
            <person name="Fraser C.M."/>
            <person name="Lillehaug J.R."/>
            <person name="Eisen J.A."/>
        </authorList>
    </citation>
    <scope>NUCLEOTIDE SEQUENCE [LARGE SCALE GENOMIC DNA]</scope>
    <source>
        <strain evidence="2">ATCC 33009 / NCIMB 11132 / Bath</strain>
    </source>
</reference>
<gene>
    <name evidence="1" type="ordered locus">MCA1612</name>
</gene>
<protein>
    <submittedName>
        <fullName evidence="1">Uncharacterized protein</fullName>
    </submittedName>
</protein>
<dbReference type="EMBL" id="AE017282">
    <property type="protein sequence ID" value="AAU92391.1"/>
    <property type="molecule type" value="Genomic_DNA"/>
</dbReference>
<dbReference type="eggNOG" id="ENOG5031VNZ">
    <property type="taxonomic scope" value="Bacteria"/>
</dbReference>
<dbReference type="RefSeq" id="WP_010960874.1">
    <property type="nucleotide sequence ID" value="NC_002977.6"/>
</dbReference>
<sequence>MGLFSALDEFLFGPPGEVGGLIGTPTMAVFDAIESSVELISENPGKAALVAAGTLATGGIALAAAPAIASAAGAAGMLVPQARGRQSAPCLERLLPMPHLLQSEAGRSLPAAAEWPLAPQSLLALARPRAPE</sequence>
<dbReference type="Proteomes" id="UP000006821">
    <property type="component" value="Chromosome"/>
</dbReference>
<evidence type="ECO:0000313" key="1">
    <source>
        <dbReference type="EMBL" id="AAU92391.1"/>
    </source>
</evidence>
<dbReference type="AlphaFoldDB" id="Q607Y8"/>
<organism evidence="1 2">
    <name type="scientific">Methylococcus capsulatus (strain ATCC 33009 / NCIMB 11132 / Bath)</name>
    <dbReference type="NCBI Taxonomy" id="243233"/>
    <lineage>
        <taxon>Bacteria</taxon>
        <taxon>Pseudomonadati</taxon>
        <taxon>Pseudomonadota</taxon>
        <taxon>Gammaproteobacteria</taxon>
        <taxon>Methylococcales</taxon>
        <taxon>Methylococcaceae</taxon>
        <taxon>Methylococcus</taxon>
    </lineage>
</organism>
<name>Q607Y8_METCA</name>